<dbReference type="Pfam" id="PF24175">
    <property type="entry name" value="SU10_adaptor"/>
    <property type="match status" value="1"/>
</dbReference>
<protein>
    <submittedName>
        <fullName evidence="1">Uncharacterized protein</fullName>
    </submittedName>
</protein>
<reference evidence="1" key="1">
    <citation type="submission" date="2020-03" db="EMBL/GenBank/DDBJ databases">
        <title>The deep terrestrial virosphere.</title>
        <authorList>
            <person name="Holmfeldt K."/>
            <person name="Nilsson E."/>
            <person name="Simone D."/>
            <person name="Lopez-Fernandez M."/>
            <person name="Wu X."/>
            <person name="de Brujin I."/>
            <person name="Lundin D."/>
            <person name="Andersson A."/>
            <person name="Bertilsson S."/>
            <person name="Dopson M."/>
        </authorList>
    </citation>
    <scope>NUCLEOTIDE SEQUENCE</scope>
    <source>
        <strain evidence="1">MM415A00976</strain>
    </source>
</reference>
<name>A0A6M3KAT6_9ZZZZ</name>
<dbReference type="InterPro" id="IPR056209">
    <property type="entry name" value="SU10_adaptor"/>
</dbReference>
<proteinExistence type="predicted"/>
<gene>
    <name evidence="1" type="ORF">MM415A00976_0020</name>
</gene>
<dbReference type="EMBL" id="MT142357">
    <property type="protein sequence ID" value="QJA78876.1"/>
    <property type="molecule type" value="Genomic_DNA"/>
</dbReference>
<sequence>MSNTTFLELKRKVFVGFPRTDGEALIAVESAINDALRSIAMVKDFNELIITDITNALTVDGQKTYNLIDDWSLTRPKKIYTLRLMDETLSRKLIFIPSGELDRVLPYAETLSEGRPTHYTLVGENDVELIPIPDTEYSLYVRYSQWPDTLSADTDPTPYTNLDIATIFLAKDIANAYLSGEYFDFTTRAAGYLTAGNREEDRQPDHRRIAQPFSTQEAAVGEYWADPFVRRNP</sequence>
<dbReference type="AlphaFoldDB" id="A0A6M3KAT6"/>
<organism evidence="1">
    <name type="scientific">viral metagenome</name>
    <dbReference type="NCBI Taxonomy" id="1070528"/>
    <lineage>
        <taxon>unclassified sequences</taxon>
        <taxon>metagenomes</taxon>
        <taxon>organismal metagenomes</taxon>
    </lineage>
</organism>
<accession>A0A6M3KAT6</accession>
<evidence type="ECO:0000313" key="1">
    <source>
        <dbReference type="EMBL" id="QJA78876.1"/>
    </source>
</evidence>